<organism evidence="1 2">
    <name type="scientific">Lutibaculum baratangense AMV1</name>
    <dbReference type="NCBI Taxonomy" id="631454"/>
    <lineage>
        <taxon>Bacteria</taxon>
        <taxon>Pseudomonadati</taxon>
        <taxon>Pseudomonadota</taxon>
        <taxon>Alphaproteobacteria</taxon>
        <taxon>Hyphomicrobiales</taxon>
        <taxon>Tepidamorphaceae</taxon>
        <taxon>Lutibaculum</taxon>
    </lineage>
</organism>
<proteinExistence type="predicted"/>
<evidence type="ECO:0000313" key="2">
    <source>
        <dbReference type="Proteomes" id="UP000017819"/>
    </source>
</evidence>
<evidence type="ECO:0000313" key="1">
    <source>
        <dbReference type="EMBL" id="ESR26033.1"/>
    </source>
</evidence>
<protein>
    <submittedName>
        <fullName evidence="1">Uncharacterized protein</fullName>
    </submittedName>
</protein>
<comment type="caution">
    <text evidence="1">The sequence shown here is derived from an EMBL/GenBank/DDBJ whole genome shotgun (WGS) entry which is preliminary data.</text>
</comment>
<dbReference type="EMBL" id="AWXZ01000017">
    <property type="protein sequence ID" value="ESR26033.1"/>
    <property type="molecule type" value="Genomic_DNA"/>
</dbReference>
<dbReference type="AlphaFoldDB" id="V4TJE0"/>
<keyword evidence="2" id="KW-1185">Reference proteome</keyword>
<reference evidence="1 2" key="1">
    <citation type="journal article" date="2014" name="Genome Announc.">
        <title>Draft Genome Sequence of Lutibaculum baratangense Strain AMV1T, Isolated from a Mud Volcano in Andamans, India.</title>
        <authorList>
            <person name="Singh A."/>
            <person name="Sreenivas A."/>
            <person name="Sathyanarayana Reddy G."/>
            <person name="Pinnaka A.K."/>
            <person name="Shivaji S."/>
        </authorList>
    </citation>
    <scope>NUCLEOTIDE SEQUENCE [LARGE SCALE GENOMIC DNA]</scope>
    <source>
        <strain evidence="1 2">AMV1</strain>
    </source>
</reference>
<sequence length="47" mass="5148">MSKSTSSPRFNLTRSAVSMRSRPRSFRIEFSISESRAPVVTSTGSPA</sequence>
<accession>V4TJE0</accession>
<dbReference type="Proteomes" id="UP000017819">
    <property type="component" value="Unassembled WGS sequence"/>
</dbReference>
<name>V4TJE0_9HYPH</name>
<gene>
    <name evidence="1" type="ORF">N177_1368</name>
</gene>